<accession>A0ABN1GCB8</accession>
<keyword evidence="1" id="KW-0472">Membrane</keyword>
<proteinExistence type="predicted"/>
<gene>
    <name evidence="2" type="ORF">GCM10009001_27320</name>
</gene>
<feature type="transmembrane region" description="Helical" evidence="1">
    <location>
        <begin position="194"/>
        <end position="219"/>
    </location>
</feature>
<keyword evidence="1" id="KW-0812">Transmembrane</keyword>
<name>A0ABN1GCB8_9BACI</name>
<protein>
    <submittedName>
        <fullName evidence="2">Uncharacterized protein</fullName>
    </submittedName>
</protein>
<evidence type="ECO:0000313" key="2">
    <source>
        <dbReference type="EMBL" id="GAA0608513.1"/>
    </source>
</evidence>
<feature type="transmembrane region" description="Helical" evidence="1">
    <location>
        <begin position="14"/>
        <end position="34"/>
    </location>
</feature>
<dbReference type="Proteomes" id="UP001500866">
    <property type="component" value="Unassembled WGS sequence"/>
</dbReference>
<feature type="transmembrane region" description="Helical" evidence="1">
    <location>
        <begin position="162"/>
        <end position="187"/>
    </location>
</feature>
<feature type="transmembrane region" description="Helical" evidence="1">
    <location>
        <begin position="107"/>
        <end position="128"/>
    </location>
</feature>
<reference evidence="2 3" key="1">
    <citation type="journal article" date="2019" name="Int. J. Syst. Evol. Microbiol.">
        <title>The Global Catalogue of Microorganisms (GCM) 10K type strain sequencing project: providing services to taxonomists for standard genome sequencing and annotation.</title>
        <authorList>
            <consortium name="The Broad Institute Genomics Platform"/>
            <consortium name="The Broad Institute Genome Sequencing Center for Infectious Disease"/>
            <person name="Wu L."/>
            <person name="Ma J."/>
        </authorList>
    </citation>
    <scope>NUCLEOTIDE SEQUENCE [LARGE SCALE GENOMIC DNA]</scope>
    <source>
        <strain evidence="2 3">JCM 15395</strain>
    </source>
</reference>
<feature type="transmembrane region" description="Helical" evidence="1">
    <location>
        <begin position="231"/>
        <end position="250"/>
    </location>
</feature>
<keyword evidence="1" id="KW-1133">Transmembrane helix</keyword>
<organism evidence="2 3">
    <name type="scientific">Virgibacillus siamensis</name>
    <dbReference type="NCBI Taxonomy" id="480071"/>
    <lineage>
        <taxon>Bacteria</taxon>
        <taxon>Bacillati</taxon>
        <taxon>Bacillota</taxon>
        <taxon>Bacilli</taxon>
        <taxon>Bacillales</taxon>
        <taxon>Bacillaceae</taxon>
        <taxon>Virgibacillus</taxon>
    </lineage>
</organism>
<comment type="caution">
    <text evidence="2">The sequence shown here is derived from an EMBL/GenBank/DDBJ whole genome shotgun (WGS) entry which is preliminary data.</text>
</comment>
<sequence length="260" mass="29595">MLGMELKRVISRPVLYVLLFTGFVLALLPVIATWPGNVTSDYYVFYPRNPFVSWMFFGAATYNIYVLIFPLLAALPYADAYAQDYNSGLIKAILTKVKKRRYLNIRFMVNFIVGGAIAIFPPVVNFLLEMMAFPLIENSMYYGMNLVGVDSFTPGLFYNYPFIYILVRVSMLFLLGGMLASLGLALSTAVKNRYVILVFPFLVFMGLDVLFVSTGYVNYSISMMYLFDVPFHWGFPLYLLIGTIGSYVWYKIAGEKNETI</sequence>
<evidence type="ECO:0000256" key="1">
    <source>
        <dbReference type="SAM" id="Phobius"/>
    </source>
</evidence>
<feature type="transmembrane region" description="Helical" evidence="1">
    <location>
        <begin position="54"/>
        <end position="75"/>
    </location>
</feature>
<dbReference type="RefSeq" id="WP_343814196.1">
    <property type="nucleotide sequence ID" value="NZ_BAAADS010000018.1"/>
</dbReference>
<keyword evidence="3" id="KW-1185">Reference proteome</keyword>
<dbReference type="EMBL" id="BAAADS010000018">
    <property type="protein sequence ID" value="GAA0608513.1"/>
    <property type="molecule type" value="Genomic_DNA"/>
</dbReference>
<evidence type="ECO:0000313" key="3">
    <source>
        <dbReference type="Proteomes" id="UP001500866"/>
    </source>
</evidence>